<keyword evidence="7" id="KW-1185">Reference proteome</keyword>
<dbReference type="InterPro" id="IPR029016">
    <property type="entry name" value="GAF-like_dom_sf"/>
</dbReference>
<dbReference type="EMBL" id="BAAAGS010000018">
    <property type="protein sequence ID" value="GAA0529718.1"/>
    <property type="molecule type" value="Genomic_DNA"/>
</dbReference>
<dbReference type="SUPFAM" id="SSF46785">
    <property type="entry name" value="Winged helix' DNA-binding domain"/>
    <property type="match status" value="1"/>
</dbReference>
<keyword evidence="1" id="KW-0805">Transcription regulation</keyword>
<dbReference type="PROSITE" id="PS51077">
    <property type="entry name" value="HTH_ICLR"/>
    <property type="match status" value="1"/>
</dbReference>
<organism evidence="6 7">
    <name type="scientific">Saccharopolyspora erythraea</name>
    <name type="common">Streptomyces erythraeus</name>
    <dbReference type="NCBI Taxonomy" id="1836"/>
    <lineage>
        <taxon>Bacteria</taxon>
        <taxon>Bacillati</taxon>
        <taxon>Actinomycetota</taxon>
        <taxon>Actinomycetes</taxon>
        <taxon>Pseudonocardiales</taxon>
        <taxon>Pseudonocardiaceae</taxon>
        <taxon>Saccharopolyspora</taxon>
    </lineage>
</organism>
<dbReference type="InterPro" id="IPR036390">
    <property type="entry name" value="WH_DNA-bd_sf"/>
</dbReference>
<gene>
    <name evidence="6" type="ORF">GCM10009533_31220</name>
</gene>
<dbReference type="SUPFAM" id="SSF55781">
    <property type="entry name" value="GAF domain-like"/>
    <property type="match status" value="1"/>
</dbReference>
<keyword evidence="2" id="KW-0238">DNA-binding</keyword>
<dbReference type="SMART" id="SM00346">
    <property type="entry name" value="HTH_ICLR"/>
    <property type="match status" value="1"/>
</dbReference>
<evidence type="ECO:0000256" key="1">
    <source>
        <dbReference type="ARBA" id="ARBA00023015"/>
    </source>
</evidence>
<dbReference type="Proteomes" id="UP001500729">
    <property type="component" value="Unassembled WGS sequence"/>
</dbReference>
<feature type="domain" description="HTH iclR-type" evidence="4">
    <location>
        <begin position="21"/>
        <end position="83"/>
    </location>
</feature>
<accession>A0ABP3MWN5</accession>
<keyword evidence="3" id="KW-0804">Transcription</keyword>
<dbReference type="InterPro" id="IPR014757">
    <property type="entry name" value="Tscrpt_reg_IclR_C"/>
</dbReference>
<evidence type="ECO:0000256" key="3">
    <source>
        <dbReference type="ARBA" id="ARBA00023163"/>
    </source>
</evidence>
<proteinExistence type="predicted"/>
<dbReference type="Gene3D" id="1.10.10.10">
    <property type="entry name" value="Winged helix-like DNA-binding domain superfamily/Winged helix DNA-binding domain"/>
    <property type="match status" value="1"/>
</dbReference>
<name>A0ABP3MWN5_SACER</name>
<dbReference type="InterPro" id="IPR050707">
    <property type="entry name" value="HTH_MetabolicPath_Reg"/>
</dbReference>
<comment type="caution">
    <text evidence="6">The sequence shown here is derived from an EMBL/GenBank/DDBJ whole genome shotgun (WGS) entry which is preliminary data.</text>
</comment>
<dbReference type="Pfam" id="PF09339">
    <property type="entry name" value="HTH_IclR"/>
    <property type="match status" value="1"/>
</dbReference>
<dbReference type="PANTHER" id="PTHR30136:SF24">
    <property type="entry name" value="HTH-TYPE TRANSCRIPTIONAL REPRESSOR ALLR"/>
    <property type="match status" value="1"/>
</dbReference>
<dbReference type="Gene3D" id="3.30.450.40">
    <property type="match status" value="1"/>
</dbReference>
<feature type="domain" description="IclR-ED" evidence="5">
    <location>
        <begin position="84"/>
        <end position="267"/>
    </location>
</feature>
<evidence type="ECO:0000313" key="7">
    <source>
        <dbReference type="Proteomes" id="UP001500729"/>
    </source>
</evidence>
<dbReference type="PANTHER" id="PTHR30136">
    <property type="entry name" value="HELIX-TURN-HELIX TRANSCRIPTIONAL REGULATOR, ICLR FAMILY"/>
    <property type="match status" value="1"/>
</dbReference>
<evidence type="ECO:0000256" key="2">
    <source>
        <dbReference type="ARBA" id="ARBA00023125"/>
    </source>
</evidence>
<dbReference type="PROSITE" id="PS51078">
    <property type="entry name" value="ICLR_ED"/>
    <property type="match status" value="1"/>
</dbReference>
<evidence type="ECO:0000259" key="4">
    <source>
        <dbReference type="PROSITE" id="PS51077"/>
    </source>
</evidence>
<reference evidence="7" key="1">
    <citation type="journal article" date="2019" name="Int. J. Syst. Evol. Microbiol.">
        <title>The Global Catalogue of Microorganisms (GCM) 10K type strain sequencing project: providing services to taxonomists for standard genome sequencing and annotation.</title>
        <authorList>
            <consortium name="The Broad Institute Genomics Platform"/>
            <consortium name="The Broad Institute Genome Sequencing Center for Infectious Disease"/>
            <person name="Wu L."/>
            <person name="Ma J."/>
        </authorList>
    </citation>
    <scope>NUCLEOTIDE SEQUENCE [LARGE SCALE GENOMIC DNA]</scope>
    <source>
        <strain evidence="7">JCM 10303</strain>
    </source>
</reference>
<evidence type="ECO:0000259" key="5">
    <source>
        <dbReference type="PROSITE" id="PS51078"/>
    </source>
</evidence>
<protein>
    <submittedName>
        <fullName evidence="6">IclR family transcriptional regulator C-terminal domain-containing protein</fullName>
    </submittedName>
</protein>
<dbReference type="Pfam" id="PF01614">
    <property type="entry name" value="IclR_C"/>
    <property type="match status" value="1"/>
</dbReference>
<sequence length="274" mass="29289">MKGVQAPLDGVARRNGSAGPLQSVGRALRVLEVIANSPDGLTAKQIAAELDLALPTTYHLLHALIDAGHVVHLSDQHVYGLGYMARYLGQALTRQLAVPPGVAGAIRAVHQDADAAAYYAVYRDTEVVIAHVEDSERRPRAQPLDVGFHQAAHATAFGKIMLSAMGPQRLARYLDAAGLAALTPATISDRGALEDHLAHVRQSHLALEIGEFQQGMSCMAVPVREPAGGVVASVAISLPTDEFLSRRWEVERAVRQGATRVTRALAVFQRNGQV</sequence>
<dbReference type="InterPro" id="IPR005471">
    <property type="entry name" value="Tscrpt_reg_IclR_N"/>
</dbReference>
<dbReference type="InterPro" id="IPR036388">
    <property type="entry name" value="WH-like_DNA-bd_sf"/>
</dbReference>
<evidence type="ECO:0000313" key="6">
    <source>
        <dbReference type="EMBL" id="GAA0529718.1"/>
    </source>
</evidence>